<name>A0A3D9IHT7_9BACL</name>
<accession>A0A3D9IHT7</accession>
<evidence type="ECO:0000313" key="3">
    <source>
        <dbReference type="Proteomes" id="UP000256977"/>
    </source>
</evidence>
<keyword evidence="1" id="KW-0812">Transmembrane</keyword>
<comment type="caution">
    <text evidence="2">The sequence shown here is derived from an EMBL/GenBank/DDBJ whole genome shotgun (WGS) entry which is preliminary data.</text>
</comment>
<gene>
    <name evidence="2" type="ORF">DFP98_12999</name>
</gene>
<dbReference type="EMBL" id="QRDZ01000029">
    <property type="protein sequence ID" value="RED60686.1"/>
    <property type="molecule type" value="Genomic_DNA"/>
</dbReference>
<dbReference type="AlphaFoldDB" id="A0A3D9IHT7"/>
<evidence type="ECO:0000313" key="2">
    <source>
        <dbReference type="EMBL" id="RED60686.1"/>
    </source>
</evidence>
<feature type="transmembrane region" description="Helical" evidence="1">
    <location>
        <begin position="6"/>
        <end position="26"/>
    </location>
</feature>
<keyword evidence="1" id="KW-0472">Membrane</keyword>
<keyword evidence="1" id="KW-1133">Transmembrane helix</keyword>
<sequence length="30" mass="3633">MFYFYFLLILLFGGVGVLYLFGKNILKWEQ</sequence>
<organism evidence="2 3">
    <name type="scientific">Cohnella phaseoli</name>
    <dbReference type="NCBI Taxonomy" id="456490"/>
    <lineage>
        <taxon>Bacteria</taxon>
        <taxon>Bacillati</taxon>
        <taxon>Bacillota</taxon>
        <taxon>Bacilli</taxon>
        <taxon>Bacillales</taxon>
        <taxon>Paenibacillaceae</taxon>
        <taxon>Cohnella</taxon>
    </lineage>
</organism>
<proteinExistence type="predicted"/>
<reference evidence="2 3" key="1">
    <citation type="submission" date="2018-07" db="EMBL/GenBank/DDBJ databases">
        <title>Genomic Encyclopedia of Type Strains, Phase III (KMG-III): the genomes of soil and plant-associated and newly described type strains.</title>
        <authorList>
            <person name="Whitman W."/>
        </authorList>
    </citation>
    <scope>NUCLEOTIDE SEQUENCE [LARGE SCALE GENOMIC DNA]</scope>
    <source>
        <strain evidence="2 3">CECT 7287</strain>
    </source>
</reference>
<protein>
    <submittedName>
        <fullName evidence="2">Uncharacterized protein</fullName>
    </submittedName>
</protein>
<keyword evidence="3" id="KW-1185">Reference proteome</keyword>
<evidence type="ECO:0000256" key="1">
    <source>
        <dbReference type="SAM" id="Phobius"/>
    </source>
</evidence>
<dbReference type="Proteomes" id="UP000256977">
    <property type="component" value="Unassembled WGS sequence"/>
</dbReference>